<keyword evidence="2" id="KW-1185">Reference proteome</keyword>
<dbReference type="Proteomes" id="UP001055072">
    <property type="component" value="Unassembled WGS sequence"/>
</dbReference>
<evidence type="ECO:0000313" key="2">
    <source>
        <dbReference type="Proteomes" id="UP001055072"/>
    </source>
</evidence>
<protein>
    <submittedName>
        <fullName evidence="1">Uncharacterized protein</fullName>
    </submittedName>
</protein>
<name>A0ACB8UBI1_9APHY</name>
<accession>A0ACB8UBI1</accession>
<gene>
    <name evidence="1" type="ORF">BDY19DRAFT_885525</name>
</gene>
<comment type="caution">
    <text evidence="1">The sequence shown here is derived from an EMBL/GenBank/DDBJ whole genome shotgun (WGS) entry which is preliminary data.</text>
</comment>
<organism evidence="1 2">
    <name type="scientific">Irpex rosettiformis</name>
    <dbReference type="NCBI Taxonomy" id="378272"/>
    <lineage>
        <taxon>Eukaryota</taxon>
        <taxon>Fungi</taxon>
        <taxon>Dikarya</taxon>
        <taxon>Basidiomycota</taxon>
        <taxon>Agaricomycotina</taxon>
        <taxon>Agaricomycetes</taxon>
        <taxon>Polyporales</taxon>
        <taxon>Irpicaceae</taxon>
        <taxon>Irpex</taxon>
    </lineage>
</organism>
<reference evidence="1" key="1">
    <citation type="journal article" date="2021" name="Environ. Microbiol.">
        <title>Gene family expansions and transcriptome signatures uncover fungal adaptations to wood decay.</title>
        <authorList>
            <person name="Hage H."/>
            <person name="Miyauchi S."/>
            <person name="Viragh M."/>
            <person name="Drula E."/>
            <person name="Min B."/>
            <person name="Chaduli D."/>
            <person name="Navarro D."/>
            <person name="Favel A."/>
            <person name="Norest M."/>
            <person name="Lesage-Meessen L."/>
            <person name="Balint B."/>
            <person name="Merenyi Z."/>
            <person name="de Eugenio L."/>
            <person name="Morin E."/>
            <person name="Martinez A.T."/>
            <person name="Baldrian P."/>
            <person name="Stursova M."/>
            <person name="Martinez M.J."/>
            <person name="Novotny C."/>
            <person name="Magnuson J.K."/>
            <person name="Spatafora J.W."/>
            <person name="Maurice S."/>
            <person name="Pangilinan J."/>
            <person name="Andreopoulos W."/>
            <person name="LaButti K."/>
            <person name="Hundley H."/>
            <person name="Na H."/>
            <person name="Kuo A."/>
            <person name="Barry K."/>
            <person name="Lipzen A."/>
            <person name="Henrissat B."/>
            <person name="Riley R."/>
            <person name="Ahrendt S."/>
            <person name="Nagy L.G."/>
            <person name="Grigoriev I.V."/>
            <person name="Martin F."/>
            <person name="Rosso M.N."/>
        </authorList>
    </citation>
    <scope>NUCLEOTIDE SEQUENCE</scope>
    <source>
        <strain evidence="1">CBS 384.51</strain>
    </source>
</reference>
<dbReference type="EMBL" id="MU274905">
    <property type="protein sequence ID" value="KAI0091591.1"/>
    <property type="molecule type" value="Genomic_DNA"/>
</dbReference>
<sequence length="172" mass="19680">MVGTTCTICLDDVKSPVSIPCGHLHCEGCLIQYVEQHDDVTEAPCPTCRALFCIATPDLRFVPQKYHKYIVPTVRRVYLSQPAAQSQPENTLERTNSSLRARVSGLEKRVTGLNQEKERLMDRCEAGIVSVRKHGERERDARQEKERLEKELEGLRRKYDAVKGKYRTLKHA</sequence>
<proteinExistence type="predicted"/>
<evidence type="ECO:0000313" key="1">
    <source>
        <dbReference type="EMBL" id="KAI0091591.1"/>
    </source>
</evidence>